<dbReference type="PANTHER" id="PTHR13522:SF3">
    <property type="entry name" value="U6 SNRNA PHOSPHODIESTERASE 1"/>
    <property type="match status" value="1"/>
</dbReference>
<keyword evidence="9" id="KW-1185">Reference proteome</keyword>
<keyword evidence="1" id="KW-0540">Nuclease</keyword>
<comment type="caution">
    <text evidence="8">The sequence shown here is derived from an EMBL/GenBank/DDBJ whole genome shotgun (WGS) entry which is preliminary data.</text>
</comment>
<accession>A0A4Q1BTH9</accession>
<evidence type="ECO:0000256" key="4">
    <source>
        <dbReference type="ARBA" id="ARBA00023242"/>
    </source>
</evidence>
<dbReference type="InParanoid" id="A0A4Q1BTH9"/>
<organism evidence="8 9">
    <name type="scientific">Tremella mesenterica</name>
    <name type="common">Jelly fungus</name>
    <dbReference type="NCBI Taxonomy" id="5217"/>
    <lineage>
        <taxon>Eukaryota</taxon>
        <taxon>Fungi</taxon>
        <taxon>Dikarya</taxon>
        <taxon>Basidiomycota</taxon>
        <taxon>Agaricomycotina</taxon>
        <taxon>Tremellomycetes</taxon>
        <taxon>Tremellales</taxon>
        <taxon>Tremellaceae</taxon>
        <taxon>Tremella</taxon>
    </lineage>
</organism>
<dbReference type="STRING" id="5217.A0A4Q1BTH9"/>
<dbReference type="OrthoDB" id="49151at2759"/>
<evidence type="ECO:0000256" key="3">
    <source>
        <dbReference type="ARBA" id="ARBA00023239"/>
    </source>
</evidence>
<keyword evidence="4" id="KW-0539">Nucleus</keyword>
<dbReference type="GO" id="GO:0016829">
    <property type="term" value="F:lyase activity"/>
    <property type="evidence" value="ECO:0007669"/>
    <property type="project" value="UniProtKB-KW"/>
</dbReference>
<evidence type="ECO:0000256" key="2">
    <source>
        <dbReference type="ARBA" id="ARBA00022801"/>
    </source>
</evidence>
<evidence type="ECO:0000256" key="6">
    <source>
        <dbReference type="ARBA" id="ARBA00030030"/>
    </source>
</evidence>
<evidence type="ECO:0000256" key="1">
    <source>
        <dbReference type="ARBA" id="ARBA00022722"/>
    </source>
</evidence>
<sequence length="237" mass="26383">MTLKRLLPTKDIYEMHDLENLHISLSHPLGLRRSQIATFLSELSKAVKDVKKTIQPMTRSTSNISSSHETSEMGGDEKVKLRLSLAGNIKVYYNGKKTGGQGDGGRTFFALRLGAGDPELRNLLSKAVEPTLAKFHLPNYHLDPELHSSFAWCLLNSPTSSLTSPSSSYITDQTLDHLPSDVSNPNEGHEGTSLTCEDLKEINEKFSRRIIDTQPKGGWEVDRLVVKIAKELHYISL</sequence>
<dbReference type="GO" id="GO:0034477">
    <property type="term" value="P:U6 snRNA 3'-end processing"/>
    <property type="evidence" value="ECO:0007669"/>
    <property type="project" value="InterPro"/>
</dbReference>
<reference evidence="8 9" key="1">
    <citation type="submission" date="2016-06" db="EMBL/GenBank/DDBJ databases">
        <title>Evolution of pathogenesis and genome organization in the Tremellales.</title>
        <authorList>
            <person name="Cuomo C."/>
            <person name="Litvintseva A."/>
            <person name="Heitman J."/>
            <person name="Chen Y."/>
            <person name="Sun S."/>
            <person name="Springer D."/>
            <person name="Dromer F."/>
            <person name="Young S."/>
            <person name="Zeng Q."/>
            <person name="Chapman S."/>
            <person name="Gujja S."/>
            <person name="Saif S."/>
            <person name="Birren B."/>
        </authorList>
    </citation>
    <scope>NUCLEOTIDE SEQUENCE [LARGE SCALE GENOMIC DNA]</scope>
    <source>
        <strain evidence="8 9">ATCC 28783</strain>
    </source>
</reference>
<feature type="compositionally biased region" description="Low complexity" evidence="7">
    <location>
        <begin position="58"/>
        <end position="68"/>
    </location>
</feature>
<evidence type="ECO:0000313" key="9">
    <source>
        <dbReference type="Proteomes" id="UP000289152"/>
    </source>
</evidence>
<evidence type="ECO:0000313" key="8">
    <source>
        <dbReference type="EMBL" id="RXK41326.1"/>
    </source>
</evidence>
<proteinExistence type="predicted"/>
<feature type="region of interest" description="Disordered" evidence="7">
    <location>
        <begin position="55"/>
        <end position="76"/>
    </location>
</feature>
<gene>
    <name evidence="8" type="ORF">M231_01476</name>
</gene>
<dbReference type="GO" id="GO:0005634">
    <property type="term" value="C:nucleus"/>
    <property type="evidence" value="ECO:0007669"/>
    <property type="project" value="TreeGrafter"/>
</dbReference>
<dbReference type="InterPro" id="IPR027521">
    <property type="entry name" value="Usb1"/>
</dbReference>
<dbReference type="PANTHER" id="PTHR13522">
    <property type="entry name" value="U6 SNRNA PHOSPHODIESTERASE 1"/>
    <property type="match status" value="1"/>
</dbReference>
<dbReference type="Gene3D" id="3.90.1140.10">
    <property type="entry name" value="Cyclic phosphodiesterase"/>
    <property type="match status" value="1"/>
</dbReference>
<dbReference type="VEuPathDB" id="FungiDB:TREMEDRAFT_65475"/>
<name>A0A4Q1BTH9_TREME</name>
<keyword evidence="3" id="KW-0456">Lyase</keyword>
<protein>
    <recommendedName>
        <fullName evidence="5">U6 snRNA phosphodiesterase 1</fullName>
    </recommendedName>
    <alternativeName>
        <fullName evidence="6">3'-5' RNA exonuclease USB1</fullName>
    </alternativeName>
</protein>
<dbReference type="EMBL" id="SDIL01000010">
    <property type="protein sequence ID" value="RXK41326.1"/>
    <property type="molecule type" value="Genomic_DNA"/>
</dbReference>
<dbReference type="AlphaFoldDB" id="A0A4Q1BTH9"/>
<dbReference type="GO" id="GO:0000175">
    <property type="term" value="F:3'-5'-RNA exonuclease activity"/>
    <property type="evidence" value="ECO:0007669"/>
    <property type="project" value="TreeGrafter"/>
</dbReference>
<evidence type="ECO:0000256" key="5">
    <source>
        <dbReference type="ARBA" id="ARBA00029543"/>
    </source>
</evidence>
<evidence type="ECO:0000256" key="7">
    <source>
        <dbReference type="SAM" id="MobiDB-lite"/>
    </source>
</evidence>
<keyword evidence="2" id="KW-0378">Hydrolase</keyword>
<dbReference type="Pfam" id="PF09749">
    <property type="entry name" value="HVSL"/>
    <property type="match status" value="1"/>
</dbReference>
<dbReference type="Proteomes" id="UP000289152">
    <property type="component" value="Unassembled WGS sequence"/>
</dbReference>